<keyword evidence="3 4" id="KW-0238">DNA-binding</keyword>
<keyword evidence="4" id="KW-0227">DNA damage</keyword>
<evidence type="ECO:0000256" key="2">
    <source>
        <dbReference type="ARBA" id="ARBA00022840"/>
    </source>
</evidence>
<keyword evidence="4" id="KW-0233">DNA recombination</keyword>
<keyword evidence="4" id="KW-0963">Cytoplasm</keyword>
<feature type="domain" description="RuvB winged helix C-terminal" evidence="5">
    <location>
        <begin position="253"/>
        <end position="325"/>
    </location>
</feature>
<dbReference type="RefSeq" id="WP_107288893.1">
    <property type="nucleotide sequence ID" value="NZ_PYNF01000002.1"/>
</dbReference>
<evidence type="ECO:0000256" key="4">
    <source>
        <dbReference type="HAMAP-Rule" id="MF_00016"/>
    </source>
</evidence>
<feature type="domain" description="RuvB AAA lid" evidence="7">
    <location>
        <begin position="178"/>
        <end position="247"/>
    </location>
</feature>
<dbReference type="GO" id="GO:0009378">
    <property type="term" value="F:four-way junction helicase activity"/>
    <property type="evidence" value="ECO:0007669"/>
    <property type="project" value="InterPro"/>
</dbReference>
<name>A0A2T3KMY8_9GAMM</name>
<feature type="domain" description="RuvB-like AAA+ ATPase" evidence="6">
    <location>
        <begin position="10"/>
        <end position="172"/>
    </location>
</feature>
<dbReference type="InterPro" id="IPR008824">
    <property type="entry name" value="RuvB-like_N"/>
</dbReference>
<sequence length="330" mass="36638">MSADNEQSNRPISFKEYIGQRKIITQLEVSVKAAMTRKSASMNDDVVDHIIIDGMPGLGKTSLAFVVAHELGVNVKVIQANSLEKLGDLAAVVMTIEHGDVLFIDEIHALRPQLEEMLYSIMEDFRFDIVVESQEGGIGAPINMSIPRFTLIGATTELGRVKKPLLDRFTHSYTLDPYTTKELKQIIDYYKIKFSCEIDEIAASMIAQASKGVPRICISHLKKCRDYAQADGRFEIVGEDVSKAFSDASIQSDGLKKNDLKYLTALYRHNHATGNPAGIKLISDLSGIHQRTIEDAVEPYLLQEGIVMKTPRGRVITDKGILILKTSNDQ</sequence>
<dbReference type="GO" id="GO:0005737">
    <property type="term" value="C:cytoplasm"/>
    <property type="evidence" value="ECO:0007669"/>
    <property type="project" value="UniProtKB-SubCell"/>
</dbReference>
<feature type="binding site" evidence="4">
    <location>
        <begin position="123"/>
        <end position="125"/>
    </location>
    <ligand>
        <name>ATP</name>
        <dbReference type="ChEBI" id="CHEBI:30616"/>
    </ligand>
</feature>
<feature type="binding site" evidence="4">
    <location>
        <position position="62"/>
    </location>
    <ligand>
        <name>ATP</name>
        <dbReference type="ChEBI" id="CHEBI:30616"/>
    </ligand>
</feature>
<feature type="binding site" evidence="4">
    <location>
        <position position="10"/>
    </location>
    <ligand>
        <name>ATP</name>
        <dbReference type="ChEBI" id="CHEBI:30616"/>
    </ligand>
</feature>
<dbReference type="PANTHER" id="PTHR42848:SF1">
    <property type="entry name" value="HOLLIDAY JUNCTION BRANCH MIGRATION COMPLEX SUBUNIT RUVB"/>
    <property type="match status" value="1"/>
</dbReference>
<comment type="domain">
    <text evidence="4">Has 3 domains, the large (RuvB-L) and small ATPase (RuvB-S) domains and the C-terminal head (RuvB-H) domain. The head domain binds DNA, while the ATPase domains jointly bind ATP, ADP or are empty depending on the state of the subunit in the translocation cycle. During a single DNA translocation step the structure of each domain remains the same, but their relative positions change.</text>
</comment>
<comment type="catalytic activity">
    <reaction evidence="4">
        <text>ATP + H2O = ADP + phosphate + H(+)</text>
        <dbReference type="Rhea" id="RHEA:13065"/>
        <dbReference type="ChEBI" id="CHEBI:15377"/>
        <dbReference type="ChEBI" id="CHEBI:15378"/>
        <dbReference type="ChEBI" id="CHEBI:30616"/>
        <dbReference type="ChEBI" id="CHEBI:43474"/>
        <dbReference type="ChEBI" id="CHEBI:456216"/>
    </reaction>
</comment>
<evidence type="ECO:0000313" key="8">
    <source>
        <dbReference type="EMBL" id="PSV01166.1"/>
    </source>
</evidence>
<feature type="region of interest" description="Small ATPAse domain (RuvB-S)" evidence="4">
    <location>
        <begin position="179"/>
        <end position="249"/>
    </location>
</feature>
<evidence type="ECO:0000256" key="3">
    <source>
        <dbReference type="ARBA" id="ARBA00023125"/>
    </source>
</evidence>
<dbReference type="Proteomes" id="UP000241426">
    <property type="component" value="Unassembled WGS sequence"/>
</dbReference>
<dbReference type="HAMAP" id="MF_00016">
    <property type="entry name" value="DNA_HJ_migration_RuvB"/>
    <property type="match status" value="1"/>
</dbReference>
<dbReference type="Gene3D" id="1.10.8.60">
    <property type="match status" value="1"/>
</dbReference>
<dbReference type="Pfam" id="PF05496">
    <property type="entry name" value="RuvB_N"/>
    <property type="match status" value="1"/>
</dbReference>
<feature type="binding site" evidence="4">
    <location>
        <position position="314"/>
    </location>
    <ligand>
        <name>DNA</name>
        <dbReference type="ChEBI" id="CHEBI:16991"/>
    </ligand>
</feature>
<feature type="binding site" evidence="4">
    <location>
        <position position="168"/>
    </location>
    <ligand>
        <name>ATP</name>
        <dbReference type="ChEBI" id="CHEBI:30616"/>
    </ligand>
</feature>
<gene>
    <name evidence="4" type="primary">ruvB</name>
    <name evidence="8" type="ORF">C9J27_03845</name>
</gene>
<dbReference type="InterPro" id="IPR004605">
    <property type="entry name" value="DNA_helicase_Holl-junc_RuvB"/>
</dbReference>
<keyword evidence="2 4" id="KW-0067">ATP-binding</keyword>
<keyword evidence="8" id="KW-0347">Helicase</keyword>
<comment type="function">
    <text evidence="4">The RuvA-RuvB-RuvC complex processes Holliday junction (HJ) DNA during genetic recombination and DNA repair, while the RuvA-RuvB complex plays an important role in the rescue of blocked DNA replication forks via replication fork reversal (RFR). RuvA specifically binds to HJ cruciform DNA, conferring on it an open structure. The RuvB hexamer acts as an ATP-dependent pump, pulling dsDNA into and through the RuvAB complex. RuvB forms 2 homohexamers on either side of HJ DNA bound by 1 or 2 RuvA tetramers; 4 subunits per hexamer contact DNA at a time. Coordinated motions by a converter formed by DNA-disengaged RuvB subunits stimulates ATP hydrolysis and nucleotide exchange. Immobilization of the converter enables RuvB to convert the ATP-contained energy into a lever motion, pulling 2 nucleotides of DNA out of the RuvA tetramer per ATP hydrolyzed, thus driving DNA branch migration. The RuvB motors rotate together with the DNA substrate, which together with the progressing nucleotide cycle form the mechanistic basis for DNA recombination by continuous HJ branch migration. Branch migration allows RuvC to scan DNA until it finds its consensus sequence, where it cleaves and resolves cruciform DNA.</text>
</comment>
<dbReference type="GO" id="GO:0005524">
    <property type="term" value="F:ATP binding"/>
    <property type="evidence" value="ECO:0007669"/>
    <property type="project" value="UniProtKB-UniRule"/>
</dbReference>
<dbReference type="GO" id="GO:0000400">
    <property type="term" value="F:four-way junction DNA binding"/>
    <property type="evidence" value="ECO:0007669"/>
    <property type="project" value="UniProtKB-UniRule"/>
</dbReference>
<dbReference type="Gene3D" id="3.40.50.300">
    <property type="entry name" value="P-loop containing nucleotide triphosphate hydrolases"/>
    <property type="match status" value="1"/>
</dbReference>
<dbReference type="InterPro" id="IPR041445">
    <property type="entry name" value="AAA_lid_4"/>
</dbReference>
<dbReference type="Gene3D" id="1.10.10.10">
    <property type="entry name" value="Winged helix-like DNA-binding domain superfamily/Winged helix DNA-binding domain"/>
    <property type="match status" value="1"/>
</dbReference>
<feature type="region of interest" description="Head domain (RuvB-H)" evidence="4">
    <location>
        <begin position="252"/>
        <end position="330"/>
    </location>
</feature>
<keyword evidence="4" id="KW-0378">Hydrolase</keyword>
<dbReference type="EC" id="3.6.4.-" evidence="4"/>
<comment type="caution">
    <text evidence="8">The sequence shown here is derived from an EMBL/GenBank/DDBJ whole genome shotgun (WGS) entry which is preliminary data.</text>
</comment>
<dbReference type="CDD" id="cd00009">
    <property type="entry name" value="AAA"/>
    <property type="match status" value="1"/>
</dbReference>
<feature type="binding site" evidence="4">
    <location>
        <position position="215"/>
    </location>
    <ligand>
        <name>ATP</name>
        <dbReference type="ChEBI" id="CHEBI:30616"/>
    </ligand>
</feature>
<dbReference type="InterPro" id="IPR036388">
    <property type="entry name" value="WH-like_DNA-bd_sf"/>
</dbReference>
<dbReference type="InterPro" id="IPR027417">
    <property type="entry name" value="P-loop_NTPase"/>
</dbReference>
<dbReference type="AlphaFoldDB" id="A0A2T3KMY8"/>
<comment type="subcellular location">
    <subcellularLocation>
        <location evidence="4">Cytoplasm</location>
    </subcellularLocation>
</comment>
<evidence type="ECO:0000259" key="5">
    <source>
        <dbReference type="Pfam" id="PF05491"/>
    </source>
</evidence>
<dbReference type="Pfam" id="PF17864">
    <property type="entry name" value="AAA_lid_4"/>
    <property type="match status" value="1"/>
</dbReference>
<dbReference type="InterPro" id="IPR036390">
    <property type="entry name" value="WH_DNA-bd_sf"/>
</dbReference>
<proteinExistence type="inferred from homology"/>
<dbReference type="SUPFAM" id="SSF52540">
    <property type="entry name" value="P-loop containing nucleoside triphosphate hydrolases"/>
    <property type="match status" value="1"/>
</dbReference>
<dbReference type="NCBIfam" id="TIGR00635">
    <property type="entry name" value="ruvB"/>
    <property type="match status" value="1"/>
</dbReference>
<dbReference type="InterPro" id="IPR008823">
    <property type="entry name" value="RuvB_wg_C"/>
</dbReference>
<feature type="binding site" evidence="4">
    <location>
        <position position="61"/>
    </location>
    <ligand>
        <name>ATP</name>
        <dbReference type="ChEBI" id="CHEBI:30616"/>
    </ligand>
</feature>
<dbReference type="GO" id="GO:0016887">
    <property type="term" value="F:ATP hydrolysis activity"/>
    <property type="evidence" value="ECO:0007669"/>
    <property type="project" value="RHEA"/>
</dbReference>
<feature type="binding site" evidence="4">
    <location>
        <position position="61"/>
    </location>
    <ligand>
        <name>Mg(2+)</name>
        <dbReference type="ChEBI" id="CHEBI:18420"/>
    </ligand>
</feature>
<dbReference type="GO" id="GO:0006310">
    <property type="term" value="P:DNA recombination"/>
    <property type="evidence" value="ECO:0007669"/>
    <property type="project" value="UniProtKB-UniRule"/>
</dbReference>
<reference evidence="8 9" key="1">
    <citation type="submission" date="2018-01" db="EMBL/GenBank/DDBJ databases">
        <title>Whole genome sequencing of Histamine producing bacteria.</title>
        <authorList>
            <person name="Butler K."/>
        </authorList>
    </citation>
    <scope>NUCLEOTIDE SEQUENCE [LARGE SCALE GENOMIC DNA]</scope>
    <source>
        <strain evidence="8 9">FS-7.2</strain>
    </source>
</reference>
<dbReference type="SUPFAM" id="SSF46785">
    <property type="entry name" value="Winged helix' DNA-binding domain"/>
    <property type="match status" value="1"/>
</dbReference>
<comment type="subunit">
    <text evidence="4">Homohexamer. Forms an RuvA(8)-RuvB(12)-Holliday junction (HJ) complex. HJ DNA is sandwiched between 2 RuvA tetramers; dsDNA enters through RuvA and exits via RuvB. An RuvB hexamer assembles on each DNA strand where it exits the tetramer. Each RuvB hexamer is contacted by two RuvA subunits (via domain III) on 2 adjacent RuvB subunits; this complex drives branch migration. In the full resolvosome a probable DNA-RuvA(4)-RuvB(12)-RuvC(2) complex forms which resolves the HJ.</text>
</comment>
<comment type="similarity">
    <text evidence="4">Belongs to the RuvB family.</text>
</comment>
<evidence type="ECO:0000259" key="6">
    <source>
        <dbReference type="Pfam" id="PF05496"/>
    </source>
</evidence>
<accession>A0A2T3KMY8</accession>
<dbReference type="GO" id="GO:0048476">
    <property type="term" value="C:Holliday junction resolvase complex"/>
    <property type="evidence" value="ECO:0007669"/>
    <property type="project" value="UniProtKB-UniRule"/>
</dbReference>
<dbReference type="EMBL" id="PYNF01000002">
    <property type="protein sequence ID" value="PSV01166.1"/>
    <property type="molecule type" value="Genomic_DNA"/>
</dbReference>
<dbReference type="GO" id="GO:0006281">
    <property type="term" value="P:DNA repair"/>
    <property type="evidence" value="ECO:0007669"/>
    <property type="project" value="UniProtKB-UniRule"/>
</dbReference>
<evidence type="ECO:0000313" key="9">
    <source>
        <dbReference type="Proteomes" id="UP000241426"/>
    </source>
</evidence>
<feature type="binding site" evidence="4">
    <location>
        <position position="60"/>
    </location>
    <ligand>
        <name>ATP</name>
        <dbReference type="ChEBI" id="CHEBI:30616"/>
    </ligand>
</feature>
<feature type="binding site" evidence="4">
    <location>
        <position position="309"/>
    </location>
    <ligand>
        <name>DNA</name>
        <dbReference type="ChEBI" id="CHEBI:16991"/>
    </ligand>
</feature>
<feature type="binding site" evidence="4">
    <location>
        <position position="57"/>
    </location>
    <ligand>
        <name>ATP</name>
        <dbReference type="ChEBI" id="CHEBI:30616"/>
    </ligand>
</feature>
<protein>
    <recommendedName>
        <fullName evidence="4">Holliday junction branch migration complex subunit RuvB</fullName>
        <ecNumber evidence="4">3.6.4.-</ecNumber>
    </recommendedName>
</protein>
<dbReference type="PANTHER" id="PTHR42848">
    <property type="match status" value="1"/>
</dbReference>
<evidence type="ECO:0000259" key="7">
    <source>
        <dbReference type="Pfam" id="PF17864"/>
    </source>
</evidence>
<dbReference type="Pfam" id="PF05491">
    <property type="entry name" value="WHD_RuvB"/>
    <property type="match status" value="1"/>
</dbReference>
<comment type="caution">
    <text evidence="4">Lacks conserved residue(s) required for the propagation of feature annotation.</text>
</comment>
<keyword evidence="1 4" id="KW-0547">Nucleotide-binding</keyword>
<feature type="binding site" evidence="4">
    <location>
        <position position="178"/>
    </location>
    <ligand>
        <name>ATP</name>
        <dbReference type="ChEBI" id="CHEBI:30616"/>
    </ligand>
</feature>
<evidence type="ECO:0000256" key="1">
    <source>
        <dbReference type="ARBA" id="ARBA00022741"/>
    </source>
</evidence>
<organism evidence="8 9">
    <name type="scientific">Photobacterium kishitanii</name>
    <dbReference type="NCBI Taxonomy" id="318456"/>
    <lineage>
        <taxon>Bacteria</taxon>
        <taxon>Pseudomonadati</taxon>
        <taxon>Pseudomonadota</taxon>
        <taxon>Gammaproteobacteria</taxon>
        <taxon>Vibrionales</taxon>
        <taxon>Vibrionaceae</taxon>
        <taxon>Photobacterium</taxon>
    </lineage>
</organism>
<dbReference type="NCBIfam" id="NF000868">
    <property type="entry name" value="PRK00080.1"/>
    <property type="match status" value="1"/>
</dbReference>
<keyword evidence="4" id="KW-0234">DNA repair</keyword>